<evidence type="ECO:0000313" key="3">
    <source>
        <dbReference type="Proteomes" id="UP001054252"/>
    </source>
</evidence>
<feature type="region of interest" description="Disordered" evidence="1">
    <location>
        <begin position="30"/>
        <end position="60"/>
    </location>
</feature>
<evidence type="ECO:0000256" key="1">
    <source>
        <dbReference type="SAM" id="MobiDB-lite"/>
    </source>
</evidence>
<dbReference type="EMBL" id="BPVZ01000047">
    <property type="protein sequence ID" value="GKV17248.1"/>
    <property type="molecule type" value="Genomic_DNA"/>
</dbReference>
<dbReference type="AlphaFoldDB" id="A0AAV5JXJ0"/>
<proteinExistence type="predicted"/>
<accession>A0AAV5JXJ0</accession>
<reference evidence="2 3" key="1">
    <citation type="journal article" date="2021" name="Commun. Biol.">
        <title>The genome of Shorea leprosula (Dipterocarpaceae) highlights the ecological relevance of drought in aseasonal tropical rainforests.</title>
        <authorList>
            <person name="Ng K.K.S."/>
            <person name="Kobayashi M.J."/>
            <person name="Fawcett J.A."/>
            <person name="Hatakeyama M."/>
            <person name="Paape T."/>
            <person name="Ng C.H."/>
            <person name="Ang C.C."/>
            <person name="Tnah L.H."/>
            <person name="Lee C.T."/>
            <person name="Nishiyama T."/>
            <person name="Sese J."/>
            <person name="O'Brien M.J."/>
            <person name="Copetti D."/>
            <person name="Mohd Noor M.I."/>
            <person name="Ong R.C."/>
            <person name="Putra M."/>
            <person name="Sireger I.Z."/>
            <person name="Indrioko S."/>
            <person name="Kosugi Y."/>
            <person name="Izuno A."/>
            <person name="Isagi Y."/>
            <person name="Lee S.L."/>
            <person name="Shimizu K.K."/>
        </authorList>
    </citation>
    <scope>NUCLEOTIDE SEQUENCE [LARGE SCALE GENOMIC DNA]</scope>
    <source>
        <tissue evidence="2">Leaf</tissue>
    </source>
</reference>
<evidence type="ECO:0000313" key="2">
    <source>
        <dbReference type="EMBL" id="GKV17248.1"/>
    </source>
</evidence>
<name>A0AAV5JXJ0_9ROSI</name>
<gene>
    <name evidence="2" type="ORF">SLEP1_g27779</name>
</gene>
<sequence length="60" mass="6888">MKFAREPRSGFAEAREKERSVSVLLLHHERRTTNATRRTPQTSSSTYRQWVGDSVNASLP</sequence>
<organism evidence="2 3">
    <name type="scientific">Rubroshorea leprosula</name>
    <dbReference type="NCBI Taxonomy" id="152421"/>
    <lineage>
        <taxon>Eukaryota</taxon>
        <taxon>Viridiplantae</taxon>
        <taxon>Streptophyta</taxon>
        <taxon>Embryophyta</taxon>
        <taxon>Tracheophyta</taxon>
        <taxon>Spermatophyta</taxon>
        <taxon>Magnoliopsida</taxon>
        <taxon>eudicotyledons</taxon>
        <taxon>Gunneridae</taxon>
        <taxon>Pentapetalae</taxon>
        <taxon>rosids</taxon>
        <taxon>malvids</taxon>
        <taxon>Malvales</taxon>
        <taxon>Dipterocarpaceae</taxon>
        <taxon>Rubroshorea</taxon>
    </lineage>
</organism>
<feature type="compositionally biased region" description="Polar residues" evidence="1">
    <location>
        <begin position="33"/>
        <end position="48"/>
    </location>
</feature>
<protein>
    <submittedName>
        <fullName evidence="2">Uncharacterized protein</fullName>
    </submittedName>
</protein>
<dbReference type="Proteomes" id="UP001054252">
    <property type="component" value="Unassembled WGS sequence"/>
</dbReference>
<comment type="caution">
    <text evidence="2">The sequence shown here is derived from an EMBL/GenBank/DDBJ whole genome shotgun (WGS) entry which is preliminary data.</text>
</comment>
<keyword evidence="3" id="KW-1185">Reference proteome</keyword>